<protein>
    <submittedName>
        <fullName evidence="1">Uncharacterized protein</fullName>
    </submittedName>
</protein>
<sequence length="459" mass="53063">MKNECEKLACQKISTIKYDNYFRRAKSSVRVIYPTTMTTFAKFCAVVAALNGVILLGSVSSASAQRNLSFEVERDGTSYMAYAERSFENTSFVYYSSCKYPGEPKKCLVHRVQNSFSEGGPIKDDKCIVELHPESGSQFWDIERAIAPMGMDRAILCWMEQTEKHGSRRTYRLRFSIVNFSDCKVKTTTLPEDIDIEKIMPYYDYSSFHRRVISSISFKEEDDFDVILFDSVSIHKYSINAEGDVSEVDNSRLADPITIWDKGSRIMLPLSEDKGYLLMESFDAPGRSATWRMGMSLIQPNGRRRNLIHFLMRRFTRLSLDNGLIGFCDAENETLKCTQFKPDEEEINWFSVSLIVDPWATESVYNLPKGEGFLIFTVSDIGDRNYTSNDKQLVKIGLDGKPKQFVNTDMRCREHSEYEKIFRDRWGNYCVSIECRIRDHGEKLKFRSKCFEPKDFKDI</sequence>
<dbReference type="AlphaFoldDB" id="A0ABD2WHH1"/>
<name>A0ABD2WHH1_9HYME</name>
<dbReference type="Proteomes" id="UP001627154">
    <property type="component" value="Unassembled WGS sequence"/>
</dbReference>
<proteinExistence type="predicted"/>
<evidence type="ECO:0000313" key="2">
    <source>
        <dbReference type="Proteomes" id="UP001627154"/>
    </source>
</evidence>
<reference evidence="1 2" key="1">
    <citation type="journal article" date="2024" name="bioRxiv">
        <title>A reference genome for Trichogramma kaykai: A tiny desert-dwelling parasitoid wasp with competing sex-ratio distorters.</title>
        <authorList>
            <person name="Culotta J."/>
            <person name="Lindsey A.R."/>
        </authorList>
    </citation>
    <scope>NUCLEOTIDE SEQUENCE [LARGE SCALE GENOMIC DNA]</scope>
    <source>
        <strain evidence="1 2">KSX58</strain>
    </source>
</reference>
<dbReference type="EMBL" id="JBJJXI010000107">
    <property type="protein sequence ID" value="KAL3391977.1"/>
    <property type="molecule type" value="Genomic_DNA"/>
</dbReference>
<organism evidence="1 2">
    <name type="scientific">Trichogramma kaykai</name>
    <dbReference type="NCBI Taxonomy" id="54128"/>
    <lineage>
        <taxon>Eukaryota</taxon>
        <taxon>Metazoa</taxon>
        <taxon>Ecdysozoa</taxon>
        <taxon>Arthropoda</taxon>
        <taxon>Hexapoda</taxon>
        <taxon>Insecta</taxon>
        <taxon>Pterygota</taxon>
        <taxon>Neoptera</taxon>
        <taxon>Endopterygota</taxon>
        <taxon>Hymenoptera</taxon>
        <taxon>Apocrita</taxon>
        <taxon>Proctotrupomorpha</taxon>
        <taxon>Chalcidoidea</taxon>
        <taxon>Trichogrammatidae</taxon>
        <taxon>Trichogramma</taxon>
    </lineage>
</organism>
<gene>
    <name evidence="1" type="ORF">TKK_013307</name>
</gene>
<accession>A0ABD2WHH1</accession>
<evidence type="ECO:0000313" key="1">
    <source>
        <dbReference type="EMBL" id="KAL3391977.1"/>
    </source>
</evidence>
<keyword evidence="2" id="KW-1185">Reference proteome</keyword>
<comment type="caution">
    <text evidence="1">The sequence shown here is derived from an EMBL/GenBank/DDBJ whole genome shotgun (WGS) entry which is preliminary data.</text>
</comment>